<dbReference type="Gene3D" id="2.60.120.10">
    <property type="entry name" value="Jelly Rolls"/>
    <property type="match status" value="1"/>
</dbReference>
<dbReference type="SUPFAM" id="SSF46785">
    <property type="entry name" value="Winged helix' DNA-binding domain"/>
    <property type="match status" value="1"/>
</dbReference>
<evidence type="ECO:0000259" key="4">
    <source>
        <dbReference type="SMART" id="SM00100"/>
    </source>
</evidence>
<dbReference type="EMBL" id="CAJPVI010000063">
    <property type="protein sequence ID" value="CAG2159693.1"/>
    <property type="molecule type" value="Genomic_DNA"/>
</dbReference>
<dbReference type="Proteomes" id="UP000672657">
    <property type="component" value="Unassembled WGS sequence"/>
</dbReference>
<protein>
    <recommendedName>
        <fullName evidence="4">Cyclic nucleotide-binding domain-containing protein</fullName>
    </recommendedName>
</protein>
<sequence>MNMQGIAPQVNLMLAGLGPSDWEVLSPGLELVRLRAGQLLSDPGQLIRHVYFPKSAVVALSSLTPDGDGIEIAVVGHEGLVGLPVLTGGDTMPYRIEVRCTGFAYRLPAADMRDAFRRLPVLRRQCLLYVQALLTQVAQIAVCNRHHSLQEQVCRWLMLTLDRMPVSELAITQQGIADALGVRREGVATVMGRLSDLGLIRHSRGRIAELDRSGLERLACDCYRQIRSEYERLLLPGAGGMADSLRQDDLPGADDDPYEPPLLRVVHLADSGSC</sequence>
<evidence type="ECO:0000313" key="6">
    <source>
        <dbReference type="Proteomes" id="UP000672657"/>
    </source>
</evidence>
<comment type="caution">
    <text evidence="5">The sequence shown here is derived from an EMBL/GenBank/DDBJ whole genome shotgun (WGS) entry which is preliminary data.</text>
</comment>
<evidence type="ECO:0000256" key="1">
    <source>
        <dbReference type="ARBA" id="ARBA00023015"/>
    </source>
</evidence>
<keyword evidence="6" id="KW-1185">Reference proteome</keyword>
<accession>A0ABM8TTP7</accession>
<dbReference type="RefSeq" id="WP_211957684.1">
    <property type="nucleotide sequence ID" value="NZ_CAJPVI010000063.1"/>
</dbReference>
<dbReference type="Pfam" id="PF00027">
    <property type="entry name" value="cNMP_binding"/>
    <property type="match status" value="1"/>
</dbReference>
<evidence type="ECO:0000256" key="3">
    <source>
        <dbReference type="ARBA" id="ARBA00023163"/>
    </source>
</evidence>
<keyword evidence="3" id="KW-0804">Transcription</keyword>
<dbReference type="SMART" id="SM00100">
    <property type="entry name" value="cNMP"/>
    <property type="match status" value="1"/>
</dbReference>
<keyword evidence="1" id="KW-0805">Transcription regulation</keyword>
<dbReference type="InterPro" id="IPR036390">
    <property type="entry name" value="WH_DNA-bd_sf"/>
</dbReference>
<dbReference type="Pfam" id="PF13545">
    <property type="entry name" value="HTH_Crp_2"/>
    <property type="match status" value="1"/>
</dbReference>
<evidence type="ECO:0000313" key="5">
    <source>
        <dbReference type="EMBL" id="CAG2159693.1"/>
    </source>
</evidence>
<dbReference type="PANTHER" id="PTHR24567:SF74">
    <property type="entry name" value="HTH-TYPE TRANSCRIPTIONAL REGULATOR ARCR"/>
    <property type="match status" value="1"/>
</dbReference>
<dbReference type="InterPro" id="IPR000595">
    <property type="entry name" value="cNMP-bd_dom"/>
</dbReference>
<dbReference type="InterPro" id="IPR018490">
    <property type="entry name" value="cNMP-bd_dom_sf"/>
</dbReference>
<dbReference type="SUPFAM" id="SSF51206">
    <property type="entry name" value="cAMP-binding domain-like"/>
    <property type="match status" value="1"/>
</dbReference>
<organism evidence="5 6">
    <name type="scientific">Cupriavidus numazuensis</name>
    <dbReference type="NCBI Taxonomy" id="221992"/>
    <lineage>
        <taxon>Bacteria</taxon>
        <taxon>Pseudomonadati</taxon>
        <taxon>Pseudomonadota</taxon>
        <taxon>Betaproteobacteria</taxon>
        <taxon>Burkholderiales</taxon>
        <taxon>Burkholderiaceae</taxon>
        <taxon>Cupriavidus</taxon>
    </lineage>
</organism>
<gene>
    <name evidence="5" type="ORF">LMG26411_06905</name>
</gene>
<reference evidence="5 6" key="1">
    <citation type="submission" date="2021-03" db="EMBL/GenBank/DDBJ databases">
        <authorList>
            <person name="Peeters C."/>
        </authorList>
    </citation>
    <scope>NUCLEOTIDE SEQUENCE [LARGE SCALE GENOMIC DNA]</scope>
    <source>
        <strain evidence="5 6">LMG 26411</strain>
    </source>
</reference>
<name>A0ABM8TTP7_9BURK</name>
<dbReference type="InterPro" id="IPR014710">
    <property type="entry name" value="RmlC-like_jellyroll"/>
</dbReference>
<dbReference type="CDD" id="cd00038">
    <property type="entry name" value="CAP_ED"/>
    <property type="match status" value="1"/>
</dbReference>
<proteinExistence type="predicted"/>
<keyword evidence="2" id="KW-0238">DNA-binding</keyword>
<dbReference type="InterPro" id="IPR012318">
    <property type="entry name" value="HTH_CRP"/>
</dbReference>
<dbReference type="PANTHER" id="PTHR24567">
    <property type="entry name" value="CRP FAMILY TRANSCRIPTIONAL REGULATORY PROTEIN"/>
    <property type="match status" value="1"/>
</dbReference>
<dbReference type="InterPro" id="IPR050397">
    <property type="entry name" value="Env_Response_Regulators"/>
</dbReference>
<feature type="domain" description="Cyclic nucleotide-binding" evidence="4">
    <location>
        <begin position="13"/>
        <end position="131"/>
    </location>
</feature>
<evidence type="ECO:0000256" key="2">
    <source>
        <dbReference type="ARBA" id="ARBA00023125"/>
    </source>
</evidence>